<proteinExistence type="predicted"/>
<name>A0A428MER2_9BACT</name>
<dbReference type="Proteomes" id="UP000269669">
    <property type="component" value="Unassembled WGS sequence"/>
</dbReference>
<organism evidence="4 5">
    <name type="scientific">Edaphobacter aggregans</name>
    <dbReference type="NCBI Taxonomy" id="570835"/>
    <lineage>
        <taxon>Bacteria</taxon>
        <taxon>Pseudomonadati</taxon>
        <taxon>Acidobacteriota</taxon>
        <taxon>Terriglobia</taxon>
        <taxon>Terriglobales</taxon>
        <taxon>Acidobacteriaceae</taxon>
        <taxon>Edaphobacter</taxon>
    </lineage>
</organism>
<accession>A0A428MER2</accession>
<keyword evidence="1" id="KW-0597">Phosphoprotein</keyword>
<evidence type="ECO:0000256" key="1">
    <source>
        <dbReference type="PROSITE-ProRule" id="PRU00169"/>
    </source>
</evidence>
<evidence type="ECO:0000259" key="3">
    <source>
        <dbReference type="PROSITE" id="PS50930"/>
    </source>
</evidence>
<dbReference type="SMART" id="SM00850">
    <property type="entry name" value="LytTR"/>
    <property type="match status" value="1"/>
</dbReference>
<dbReference type="Gene3D" id="2.40.50.1020">
    <property type="entry name" value="LytTr DNA-binding domain"/>
    <property type="match status" value="1"/>
</dbReference>
<dbReference type="Pfam" id="PF04397">
    <property type="entry name" value="LytTR"/>
    <property type="match status" value="1"/>
</dbReference>
<evidence type="ECO:0000313" key="4">
    <source>
        <dbReference type="EMBL" id="RSL15401.1"/>
    </source>
</evidence>
<sequence>MKLKTIVADDEPLARERLKLLLSHDDEVEVIAECRNGKETIARLKSAPADLLFLDIQMPGIGGFDVIDSMGLPHMPPTVFVTAHHEFAVKAFAVQAIDYLTKPIEPSRLQDTLARVKDRIAGNAALQTKEQLSDALAALRNPARNDRPWQERFIVRDGAKDVLINVSDIDWIEAADYYSCLHVGGRKYMLRESIKQLSTKLDPARFVRLHRSVIAKIEQVKEIHRDGRAEYFVVLASGQRLKMSKVGWKNLTTANNTP</sequence>
<dbReference type="GO" id="GO:0000156">
    <property type="term" value="F:phosphorelay response regulator activity"/>
    <property type="evidence" value="ECO:0007669"/>
    <property type="project" value="InterPro"/>
</dbReference>
<keyword evidence="5" id="KW-1185">Reference proteome</keyword>
<dbReference type="GO" id="GO:0003677">
    <property type="term" value="F:DNA binding"/>
    <property type="evidence" value="ECO:0007669"/>
    <property type="project" value="InterPro"/>
</dbReference>
<comment type="caution">
    <text evidence="4">The sequence shown here is derived from an EMBL/GenBank/DDBJ whole genome shotgun (WGS) entry which is preliminary data.</text>
</comment>
<gene>
    <name evidence="4" type="ORF">EDE15_0887</name>
</gene>
<dbReference type="SUPFAM" id="SSF52172">
    <property type="entry name" value="CheY-like"/>
    <property type="match status" value="1"/>
</dbReference>
<dbReference type="PROSITE" id="PS50930">
    <property type="entry name" value="HTH_LYTTR"/>
    <property type="match status" value="1"/>
</dbReference>
<dbReference type="PANTHER" id="PTHR37299">
    <property type="entry name" value="TRANSCRIPTIONAL REGULATOR-RELATED"/>
    <property type="match status" value="1"/>
</dbReference>
<protein>
    <submittedName>
        <fullName evidence="4">LytTR family two component transcriptional regulator</fullName>
    </submittedName>
</protein>
<feature type="modified residue" description="4-aspartylphosphate" evidence="1">
    <location>
        <position position="55"/>
    </location>
</feature>
<dbReference type="OrthoDB" id="9809318at2"/>
<dbReference type="AlphaFoldDB" id="A0A428MER2"/>
<dbReference type="InterPro" id="IPR046947">
    <property type="entry name" value="LytR-like"/>
</dbReference>
<dbReference type="Gene3D" id="3.40.50.2300">
    <property type="match status" value="1"/>
</dbReference>
<dbReference type="InterPro" id="IPR001789">
    <property type="entry name" value="Sig_transdc_resp-reg_receiver"/>
</dbReference>
<dbReference type="SMART" id="SM00448">
    <property type="entry name" value="REC"/>
    <property type="match status" value="1"/>
</dbReference>
<dbReference type="Pfam" id="PF00072">
    <property type="entry name" value="Response_reg"/>
    <property type="match status" value="1"/>
</dbReference>
<dbReference type="PROSITE" id="PS50110">
    <property type="entry name" value="RESPONSE_REGULATORY"/>
    <property type="match status" value="1"/>
</dbReference>
<evidence type="ECO:0000313" key="5">
    <source>
        <dbReference type="Proteomes" id="UP000269669"/>
    </source>
</evidence>
<dbReference type="InterPro" id="IPR011006">
    <property type="entry name" value="CheY-like_superfamily"/>
</dbReference>
<dbReference type="EMBL" id="RSDW01000001">
    <property type="protein sequence ID" value="RSL15401.1"/>
    <property type="molecule type" value="Genomic_DNA"/>
</dbReference>
<reference evidence="4 5" key="1">
    <citation type="submission" date="2018-12" db="EMBL/GenBank/DDBJ databases">
        <title>Sequencing of bacterial isolates from soil warming experiment in Harvard Forest, Massachusetts, USA.</title>
        <authorList>
            <person name="Deangelis K."/>
        </authorList>
    </citation>
    <scope>NUCLEOTIDE SEQUENCE [LARGE SCALE GENOMIC DNA]</scope>
    <source>
        <strain evidence="4 5">EB153</strain>
    </source>
</reference>
<evidence type="ECO:0000259" key="2">
    <source>
        <dbReference type="PROSITE" id="PS50110"/>
    </source>
</evidence>
<dbReference type="PANTHER" id="PTHR37299:SF1">
    <property type="entry name" value="STAGE 0 SPORULATION PROTEIN A HOMOLOG"/>
    <property type="match status" value="1"/>
</dbReference>
<feature type="domain" description="Response regulatory" evidence="2">
    <location>
        <begin position="4"/>
        <end position="117"/>
    </location>
</feature>
<dbReference type="RefSeq" id="WP_125484145.1">
    <property type="nucleotide sequence ID" value="NZ_RSDW01000001.1"/>
</dbReference>
<feature type="domain" description="HTH LytTR-type" evidence="3">
    <location>
        <begin position="153"/>
        <end position="245"/>
    </location>
</feature>
<dbReference type="InterPro" id="IPR007492">
    <property type="entry name" value="LytTR_DNA-bd_dom"/>
</dbReference>